<dbReference type="RefSeq" id="WP_237383510.1">
    <property type="nucleotide sequence ID" value="NZ_CP071793.1"/>
</dbReference>
<evidence type="ECO:0000256" key="2">
    <source>
        <dbReference type="ARBA" id="ARBA00022448"/>
    </source>
</evidence>
<evidence type="ECO:0000256" key="4">
    <source>
        <dbReference type="ARBA" id="ARBA00022692"/>
    </source>
</evidence>
<evidence type="ECO:0000256" key="11">
    <source>
        <dbReference type="RuleBase" id="RU003357"/>
    </source>
</evidence>
<dbReference type="InterPro" id="IPR039426">
    <property type="entry name" value="TonB-dep_rcpt-like"/>
</dbReference>
<dbReference type="Pfam" id="PF00593">
    <property type="entry name" value="TonB_dep_Rec_b-barrel"/>
    <property type="match status" value="1"/>
</dbReference>
<gene>
    <name evidence="14" type="ORF">J3U87_13210</name>
</gene>
<evidence type="ECO:0000256" key="8">
    <source>
        <dbReference type="ARBA" id="ARBA00023170"/>
    </source>
</evidence>
<dbReference type="Gene3D" id="2.40.170.20">
    <property type="entry name" value="TonB-dependent receptor, beta-barrel domain"/>
    <property type="match status" value="1"/>
</dbReference>
<comment type="subcellular location">
    <subcellularLocation>
        <location evidence="1 10">Cell outer membrane</location>
        <topology evidence="1 10">Multi-pass membrane protein</topology>
    </subcellularLocation>
</comment>
<sequence>MWTRISQLRQIHFRFLLLGSLSLWTTGVGSYGLGNEGPEKDAGPDPREEAFQAPVSDLSLKDLLSLNVYTVSKNPETIHDTPGVISVITSREVALLGCNNLHDLLEKMPSVFTSGSFFFPQNVVAVRGDLTRHHDNHTLILINGRPLREGYSSGINFPIYLAFPVELIDRVELVRGPGSPLYGTNAYSGIVNIITRSGGAPTWQFHLNTGDDDAATFSTEAGFRVRGADVIAGIRHFDEDGWLFSARDNHDESGSRTMHETNTGVFLKADYRDFTLQSLFLESEQGIMGASADWRHPVPIEDRTIVGRRSFTDLGFKRRIEDAWETSYNLSYNQMTFDHFNYAIHSEDWFFETTQHVTTGVYTKWIFGASFWNQSVDSEARRNPGPIDHFSNNWWNAYLLADINPTESLKLIFGAQYNDADEGGTEWVPRFSAVYNLNERMGFKLLYSKAFRSAFGIETHFRTLIQDQVGNIIGGLRGNPALEAELVAEIDLAYYYYTPAWQFSLTLYRNKQTDLITTRRAADGVLDFVNEEELEARGIELETKIATFDRFYVTGSYTYQTNENRAGIEPFTPVPRTTIKLGLSFEEKLFSATLFHIYRSEAVSLEERFPQAAAVNPPAEKAHLLSGQVVFQLPTGSPYSPDREIESATISIFGTNLLDEELYFPDFVGGRINTLPERGGRMLFGKLTLKF</sequence>
<keyword evidence="8 14" id="KW-0675">Receptor</keyword>
<keyword evidence="7 10" id="KW-0472">Membrane</keyword>
<proteinExistence type="inferred from homology"/>
<dbReference type="PROSITE" id="PS52016">
    <property type="entry name" value="TONB_DEPENDENT_REC_3"/>
    <property type="match status" value="1"/>
</dbReference>
<evidence type="ECO:0000256" key="6">
    <source>
        <dbReference type="ARBA" id="ARBA00023077"/>
    </source>
</evidence>
<feature type="domain" description="TonB-dependent receptor plug" evidence="13">
    <location>
        <begin position="79"/>
        <end position="190"/>
    </location>
</feature>
<dbReference type="EMBL" id="CP071793">
    <property type="protein sequence ID" value="QTD53407.1"/>
    <property type="molecule type" value="Genomic_DNA"/>
</dbReference>
<evidence type="ECO:0000256" key="1">
    <source>
        <dbReference type="ARBA" id="ARBA00004571"/>
    </source>
</evidence>
<dbReference type="GO" id="GO:0009279">
    <property type="term" value="C:cell outer membrane"/>
    <property type="evidence" value="ECO:0007669"/>
    <property type="project" value="UniProtKB-SubCell"/>
</dbReference>
<keyword evidence="15" id="KW-1185">Reference proteome</keyword>
<dbReference type="Proteomes" id="UP000663929">
    <property type="component" value="Chromosome"/>
</dbReference>
<evidence type="ECO:0000256" key="7">
    <source>
        <dbReference type="ARBA" id="ARBA00023136"/>
    </source>
</evidence>
<dbReference type="PANTHER" id="PTHR30069:SF29">
    <property type="entry name" value="HEMOGLOBIN AND HEMOGLOBIN-HAPTOGLOBIN-BINDING PROTEIN 1-RELATED"/>
    <property type="match status" value="1"/>
</dbReference>
<dbReference type="InterPro" id="IPR000531">
    <property type="entry name" value="Beta-barrel_TonB"/>
</dbReference>
<keyword evidence="5" id="KW-0732">Signal</keyword>
<organism evidence="14 15">
    <name type="scientific">Sulfidibacter corallicola</name>
    <dbReference type="NCBI Taxonomy" id="2818388"/>
    <lineage>
        <taxon>Bacteria</taxon>
        <taxon>Pseudomonadati</taxon>
        <taxon>Acidobacteriota</taxon>
        <taxon>Holophagae</taxon>
        <taxon>Acanthopleuribacterales</taxon>
        <taxon>Acanthopleuribacteraceae</taxon>
        <taxon>Sulfidibacter</taxon>
    </lineage>
</organism>
<dbReference type="AlphaFoldDB" id="A0A8A4TVL4"/>
<evidence type="ECO:0000313" key="14">
    <source>
        <dbReference type="EMBL" id="QTD53407.1"/>
    </source>
</evidence>
<accession>A0A8A4TVL4</accession>
<keyword evidence="2 10" id="KW-0813">Transport</keyword>
<keyword evidence="4 10" id="KW-0812">Transmembrane</keyword>
<keyword evidence="3 10" id="KW-1134">Transmembrane beta strand</keyword>
<dbReference type="InterPro" id="IPR037066">
    <property type="entry name" value="Plug_dom_sf"/>
</dbReference>
<name>A0A8A4TVL4_SULCO</name>
<dbReference type="GO" id="GO:0015344">
    <property type="term" value="F:siderophore uptake transmembrane transporter activity"/>
    <property type="evidence" value="ECO:0007669"/>
    <property type="project" value="TreeGrafter"/>
</dbReference>
<dbReference type="GO" id="GO:0044718">
    <property type="term" value="P:siderophore transmembrane transport"/>
    <property type="evidence" value="ECO:0007669"/>
    <property type="project" value="TreeGrafter"/>
</dbReference>
<dbReference type="InterPro" id="IPR036942">
    <property type="entry name" value="Beta-barrel_TonB_sf"/>
</dbReference>
<keyword evidence="6 11" id="KW-0798">TonB box</keyword>
<comment type="similarity">
    <text evidence="10 11">Belongs to the TonB-dependent receptor family.</text>
</comment>
<evidence type="ECO:0000313" key="15">
    <source>
        <dbReference type="Proteomes" id="UP000663929"/>
    </source>
</evidence>
<dbReference type="PANTHER" id="PTHR30069">
    <property type="entry name" value="TONB-DEPENDENT OUTER MEMBRANE RECEPTOR"/>
    <property type="match status" value="1"/>
</dbReference>
<evidence type="ECO:0000259" key="13">
    <source>
        <dbReference type="Pfam" id="PF07715"/>
    </source>
</evidence>
<protein>
    <submittedName>
        <fullName evidence="14">TonB-dependent receptor</fullName>
    </submittedName>
</protein>
<dbReference type="KEGG" id="scor:J3U87_13210"/>
<evidence type="ECO:0000256" key="3">
    <source>
        <dbReference type="ARBA" id="ARBA00022452"/>
    </source>
</evidence>
<feature type="domain" description="TonB-dependent receptor-like beta-barrel" evidence="12">
    <location>
        <begin position="305"/>
        <end position="601"/>
    </location>
</feature>
<evidence type="ECO:0000256" key="5">
    <source>
        <dbReference type="ARBA" id="ARBA00022729"/>
    </source>
</evidence>
<evidence type="ECO:0000256" key="9">
    <source>
        <dbReference type="ARBA" id="ARBA00023237"/>
    </source>
</evidence>
<evidence type="ECO:0000256" key="10">
    <source>
        <dbReference type="PROSITE-ProRule" id="PRU01360"/>
    </source>
</evidence>
<keyword evidence="9 10" id="KW-0998">Cell outer membrane</keyword>
<evidence type="ECO:0000259" key="12">
    <source>
        <dbReference type="Pfam" id="PF00593"/>
    </source>
</evidence>
<dbReference type="Gene3D" id="2.170.130.10">
    <property type="entry name" value="TonB-dependent receptor, plug domain"/>
    <property type="match status" value="1"/>
</dbReference>
<reference evidence="14" key="1">
    <citation type="submission" date="2021-03" db="EMBL/GenBank/DDBJ databases">
        <title>Acanthopleuribacteraceae sp. M133.</title>
        <authorList>
            <person name="Wang G."/>
        </authorList>
    </citation>
    <scope>NUCLEOTIDE SEQUENCE</scope>
    <source>
        <strain evidence="14">M133</strain>
    </source>
</reference>
<dbReference type="InterPro" id="IPR012910">
    <property type="entry name" value="Plug_dom"/>
</dbReference>
<dbReference type="Pfam" id="PF07715">
    <property type="entry name" value="Plug"/>
    <property type="match status" value="1"/>
</dbReference>
<dbReference type="SUPFAM" id="SSF56935">
    <property type="entry name" value="Porins"/>
    <property type="match status" value="1"/>
</dbReference>